<sequence>MSAKTKKLTMGALILMIFTSVYGFNNMPRSFYLMGYGAIPFYILSAVVFFVPFAFMVAEYGSAFKDEKGGIFSWMQICVNTKYAFVATFMWYTSYVIWLVNIASGIMIPLSNAIFGTDTTSKWSLFGLSSTQTLGILGVCFVIVVTFFASKGMKNIQKVSSIGGIACMFLNVLLILGALLVLIGNKGQLAQPITSAASFVDSPNPEYGGALAVLAFVVYALFAYGGTEAVGGLVDETENPEKNFGKGLTIAAVIVAIGYSVGIFCVGIFTRWSDVLSAETVNKANASYIIMNNLGYQLGAAFGASTNVCVQMGNWTARIMGISILLTLVGAVFTLIYSPLKQLIEGSPKGLLPEKYCKIENGMPKYALKVQATIAIAFILLVSMGGDTVSKFFNILVSMTNVAMTLPYMFIAAAFIKFKKNKDIKKPFVIFKNDKVAIVFTVLVTATVGFANFFTIIQPAIDGDIATTVWSILGPVLFTAAALILHSRYEKKMAAGKNPDDTAI</sequence>
<gene>
    <name evidence="8" type="primary">yjeM</name>
    <name evidence="8" type="ORF">HGO97_022830</name>
</gene>
<feature type="transmembrane region" description="Helical" evidence="7">
    <location>
        <begin position="207"/>
        <end position="227"/>
    </location>
</feature>
<comment type="caution">
    <text evidence="8">The sequence shown here is derived from an EMBL/GenBank/DDBJ whole genome shotgun (WGS) entry which is preliminary data.</text>
</comment>
<dbReference type="Proteomes" id="UP000723714">
    <property type="component" value="Unassembled WGS sequence"/>
</dbReference>
<feature type="transmembrane region" description="Helical" evidence="7">
    <location>
        <begin position="392"/>
        <end position="416"/>
    </location>
</feature>
<keyword evidence="3" id="KW-1003">Cell membrane</keyword>
<feature type="transmembrane region" description="Helical" evidence="7">
    <location>
        <begin position="467"/>
        <end position="485"/>
    </location>
</feature>
<dbReference type="InterPro" id="IPR002293">
    <property type="entry name" value="AA/rel_permease1"/>
</dbReference>
<evidence type="ECO:0000313" key="8">
    <source>
        <dbReference type="EMBL" id="MBU3878634.1"/>
    </source>
</evidence>
<feature type="transmembrane region" description="Helical" evidence="7">
    <location>
        <begin position="130"/>
        <end position="150"/>
    </location>
</feature>
<feature type="transmembrane region" description="Helical" evidence="7">
    <location>
        <begin position="83"/>
        <end position="110"/>
    </location>
</feature>
<evidence type="ECO:0000313" key="9">
    <source>
        <dbReference type="Proteomes" id="UP000723714"/>
    </source>
</evidence>
<proteinExistence type="predicted"/>
<dbReference type="PIRSF" id="PIRSF006060">
    <property type="entry name" value="AA_transporter"/>
    <property type="match status" value="1"/>
</dbReference>
<dbReference type="NCBIfam" id="NF011775">
    <property type="entry name" value="PRK15238.1"/>
    <property type="match status" value="1"/>
</dbReference>
<protein>
    <submittedName>
        <fullName evidence="8">Glutamate/gamma-aminobutyrate family transporter YjeM</fullName>
    </submittedName>
</protein>
<dbReference type="PANTHER" id="PTHR42770:SF15">
    <property type="entry name" value="GLUTAMATE_GAMMA-AMINOBUTYRATE ANTIPORTER-RELATED"/>
    <property type="match status" value="1"/>
</dbReference>
<feature type="transmembrane region" description="Helical" evidence="7">
    <location>
        <begin position="366"/>
        <end position="386"/>
    </location>
</feature>
<keyword evidence="9" id="KW-1185">Reference proteome</keyword>
<evidence type="ECO:0000256" key="5">
    <source>
        <dbReference type="ARBA" id="ARBA00022989"/>
    </source>
</evidence>
<dbReference type="Pfam" id="PF13520">
    <property type="entry name" value="AA_permease_2"/>
    <property type="match status" value="1"/>
</dbReference>
<comment type="subcellular location">
    <subcellularLocation>
        <location evidence="1">Cell membrane</location>
        <topology evidence="1">Multi-pass membrane protein</topology>
    </subcellularLocation>
</comment>
<feature type="transmembrane region" description="Helical" evidence="7">
    <location>
        <begin position="315"/>
        <end position="337"/>
    </location>
</feature>
<evidence type="ECO:0000256" key="2">
    <source>
        <dbReference type="ARBA" id="ARBA00022448"/>
    </source>
</evidence>
<dbReference type="RefSeq" id="WP_216245493.1">
    <property type="nucleotide sequence ID" value="NZ_JABACJ020000041.1"/>
</dbReference>
<evidence type="ECO:0000256" key="1">
    <source>
        <dbReference type="ARBA" id="ARBA00004651"/>
    </source>
</evidence>
<keyword evidence="4 7" id="KW-0812">Transmembrane</keyword>
<accession>A0ABS6DAK6</accession>
<name>A0ABS6DAK6_9FIRM</name>
<evidence type="ECO:0000256" key="6">
    <source>
        <dbReference type="ARBA" id="ARBA00023136"/>
    </source>
</evidence>
<feature type="transmembrane region" description="Helical" evidence="7">
    <location>
        <begin position="436"/>
        <end position="461"/>
    </location>
</feature>
<keyword evidence="6 7" id="KW-0472">Membrane</keyword>
<evidence type="ECO:0000256" key="7">
    <source>
        <dbReference type="SAM" id="Phobius"/>
    </source>
</evidence>
<organism evidence="8 9">
    <name type="scientific">Faecalicatena faecalis</name>
    <dbReference type="NCBI Taxonomy" id="2726362"/>
    <lineage>
        <taxon>Bacteria</taxon>
        <taxon>Bacillati</taxon>
        <taxon>Bacillota</taxon>
        <taxon>Clostridia</taxon>
        <taxon>Lachnospirales</taxon>
        <taxon>Lachnospiraceae</taxon>
        <taxon>Faecalicatena</taxon>
    </lineage>
</organism>
<reference evidence="8 9" key="1">
    <citation type="submission" date="2021-06" db="EMBL/GenBank/DDBJ databases">
        <title>Faecalicatena sp. nov. isolated from porcine feces.</title>
        <authorList>
            <person name="Oh B.S."/>
            <person name="Lee J.H."/>
        </authorList>
    </citation>
    <scope>NUCLEOTIDE SEQUENCE [LARGE SCALE GENOMIC DNA]</scope>
    <source>
        <strain evidence="8 9">AGMB00832</strain>
    </source>
</reference>
<dbReference type="PANTHER" id="PTHR42770">
    <property type="entry name" value="AMINO ACID TRANSPORTER-RELATED"/>
    <property type="match status" value="1"/>
</dbReference>
<keyword evidence="2" id="KW-0813">Transport</keyword>
<feature type="transmembrane region" description="Helical" evidence="7">
    <location>
        <begin position="248"/>
        <end position="269"/>
    </location>
</feature>
<evidence type="ECO:0000256" key="4">
    <source>
        <dbReference type="ARBA" id="ARBA00022692"/>
    </source>
</evidence>
<feature type="transmembrane region" description="Helical" evidence="7">
    <location>
        <begin position="39"/>
        <end position="62"/>
    </location>
</feature>
<evidence type="ECO:0000256" key="3">
    <source>
        <dbReference type="ARBA" id="ARBA00022475"/>
    </source>
</evidence>
<dbReference type="EMBL" id="JABACJ020000041">
    <property type="protein sequence ID" value="MBU3878634.1"/>
    <property type="molecule type" value="Genomic_DNA"/>
</dbReference>
<feature type="transmembrane region" description="Helical" evidence="7">
    <location>
        <begin position="162"/>
        <end position="183"/>
    </location>
</feature>
<dbReference type="InterPro" id="IPR050367">
    <property type="entry name" value="APC_superfamily"/>
</dbReference>
<keyword evidence="5 7" id="KW-1133">Transmembrane helix</keyword>